<sequence length="331" mass="36030">MVNATSRSDVKTLEPWLHRYWNIGPAQMQALASGHTNKTYLVECDAGRVVLRVSWSGKPVEQVHREAAILGQLGPSRTAPMLPALPRLRPTLDAQSGVQLPDGSWLHLFEHIDGSPGLPDDAEAGAIDAMRALAHLHAAMAVIPTTESAPLAWLSARYARVAARAAPSLPGDLSSHYETMIRRIGARLDAAARWLTGAVHWLHGDYHAGNLLYVRHTVNGVLDFDDVGQGAQWLEAAFALFALSRDAGRDDGFAFDAPRWEAGLRAYAATRADDVVPDWMHGRREALMGLFCADQTLIHLEAAQRGLWMPGPGIGFLGGWQQLLDGAVPER</sequence>
<keyword evidence="2" id="KW-0808">Transferase</keyword>
<feature type="domain" description="Aminoglycoside phosphotransferase" evidence="1">
    <location>
        <begin position="29"/>
        <end position="271"/>
    </location>
</feature>
<organism evidence="2 3">
    <name type="scientific">Burkholderia lata (strain ATCC 17760 / DSM 23089 / LMG 22485 / NCIMB 9086 / R18194 / 383)</name>
    <dbReference type="NCBI Taxonomy" id="482957"/>
    <lineage>
        <taxon>Bacteria</taxon>
        <taxon>Pseudomonadati</taxon>
        <taxon>Pseudomonadota</taxon>
        <taxon>Betaproteobacteria</taxon>
        <taxon>Burkholderiales</taxon>
        <taxon>Burkholderiaceae</taxon>
        <taxon>Burkholderia</taxon>
        <taxon>Burkholderia cepacia complex</taxon>
    </lineage>
</organism>
<dbReference type="GO" id="GO:0016740">
    <property type="term" value="F:transferase activity"/>
    <property type="evidence" value="ECO:0007669"/>
    <property type="project" value="UniProtKB-KW"/>
</dbReference>
<dbReference type="InterPro" id="IPR002575">
    <property type="entry name" value="Aminoglycoside_PTrfase"/>
</dbReference>
<dbReference type="Proteomes" id="UP000494274">
    <property type="component" value="Unassembled WGS sequence"/>
</dbReference>
<dbReference type="PANTHER" id="PTHR21310">
    <property type="entry name" value="AMINOGLYCOSIDE PHOSPHOTRANSFERASE-RELATED-RELATED"/>
    <property type="match status" value="1"/>
</dbReference>
<evidence type="ECO:0000313" key="3">
    <source>
        <dbReference type="Proteomes" id="UP000494274"/>
    </source>
</evidence>
<evidence type="ECO:0000259" key="1">
    <source>
        <dbReference type="Pfam" id="PF01636"/>
    </source>
</evidence>
<protein>
    <submittedName>
        <fullName evidence="2">Aminoglycoside phosphotransferase</fullName>
    </submittedName>
</protein>
<dbReference type="Gene3D" id="3.90.1200.10">
    <property type="match status" value="1"/>
</dbReference>
<dbReference type="SUPFAM" id="SSF56112">
    <property type="entry name" value="Protein kinase-like (PK-like)"/>
    <property type="match status" value="1"/>
</dbReference>
<dbReference type="InterPro" id="IPR051678">
    <property type="entry name" value="AGP_Transferase"/>
</dbReference>
<dbReference type="Gene3D" id="3.30.200.20">
    <property type="entry name" value="Phosphorylase Kinase, domain 1"/>
    <property type="match status" value="1"/>
</dbReference>
<name>A0A6P2YWY5_BURL3</name>
<dbReference type="InterPro" id="IPR011009">
    <property type="entry name" value="Kinase-like_dom_sf"/>
</dbReference>
<accession>A0A6P2YWY5</accession>
<reference evidence="2 3" key="1">
    <citation type="submission" date="2019-09" db="EMBL/GenBank/DDBJ databases">
        <authorList>
            <person name="Depoorter E."/>
        </authorList>
    </citation>
    <scope>NUCLEOTIDE SEQUENCE [LARGE SCALE GENOMIC DNA]</scope>
    <source>
        <strain evidence="2">R-18112</strain>
    </source>
</reference>
<dbReference type="EMBL" id="CABVQI010000020">
    <property type="protein sequence ID" value="VWD24236.1"/>
    <property type="molecule type" value="Genomic_DNA"/>
</dbReference>
<proteinExistence type="predicted"/>
<dbReference type="Pfam" id="PF01636">
    <property type="entry name" value="APH"/>
    <property type="match status" value="1"/>
</dbReference>
<evidence type="ECO:0000313" key="2">
    <source>
        <dbReference type="EMBL" id="VWD24236.1"/>
    </source>
</evidence>
<dbReference type="AlphaFoldDB" id="A0A6P2YWY5"/>
<gene>
    <name evidence="2" type="ORF">BLA18112_05583</name>
</gene>